<dbReference type="AlphaFoldDB" id="A0AAV4A9D4"/>
<sequence>MSEEQHRSKANRKNSRMADTQKYHSNSSTGLGARKSGRRSSWGAEVQVLEPTKLDQDCVPVISGRDEQEDKKTGRVLHCSRSLPDLAGFCGSALTPVLTHLESDMYTSVSQTPGIAVHLIQSAITAIVWSWHSRAHAYTHEFSSRNLARSTHAL</sequence>
<comment type="caution">
    <text evidence="2">The sequence shown here is derived from an EMBL/GenBank/DDBJ whole genome shotgun (WGS) entry which is preliminary data.</text>
</comment>
<reference evidence="2 3" key="1">
    <citation type="journal article" date="2021" name="Elife">
        <title>Chloroplast acquisition without the gene transfer in kleptoplastic sea slugs, Plakobranchus ocellatus.</title>
        <authorList>
            <person name="Maeda T."/>
            <person name="Takahashi S."/>
            <person name="Yoshida T."/>
            <person name="Shimamura S."/>
            <person name="Takaki Y."/>
            <person name="Nagai Y."/>
            <person name="Toyoda A."/>
            <person name="Suzuki Y."/>
            <person name="Arimoto A."/>
            <person name="Ishii H."/>
            <person name="Satoh N."/>
            <person name="Nishiyama T."/>
            <person name="Hasebe M."/>
            <person name="Maruyama T."/>
            <person name="Minagawa J."/>
            <person name="Obokata J."/>
            <person name="Shigenobu S."/>
        </authorList>
    </citation>
    <scope>NUCLEOTIDE SEQUENCE [LARGE SCALE GENOMIC DNA]</scope>
</reference>
<dbReference type="EMBL" id="BLXT01003741">
    <property type="protein sequence ID" value="GFO04780.1"/>
    <property type="molecule type" value="Genomic_DNA"/>
</dbReference>
<keyword evidence="3" id="KW-1185">Reference proteome</keyword>
<gene>
    <name evidence="2" type="ORF">PoB_003128500</name>
</gene>
<evidence type="ECO:0000313" key="2">
    <source>
        <dbReference type="EMBL" id="GFO04780.1"/>
    </source>
</evidence>
<accession>A0AAV4A9D4</accession>
<proteinExistence type="predicted"/>
<name>A0AAV4A9D4_9GAST</name>
<evidence type="ECO:0000313" key="3">
    <source>
        <dbReference type="Proteomes" id="UP000735302"/>
    </source>
</evidence>
<evidence type="ECO:0000256" key="1">
    <source>
        <dbReference type="SAM" id="MobiDB-lite"/>
    </source>
</evidence>
<feature type="region of interest" description="Disordered" evidence="1">
    <location>
        <begin position="1"/>
        <end position="46"/>
    </location>
</feature>
<organism evidence="2 3">
    <name type="scientific">Plakobranchus ocellatus</name>
    <dbReference type="NCBI Taxonomy" id="259542"/>
    <lineage>
        <taxon>Eukaryota</taxon>
        <taxon>Metazoa</taxon>
        <taxon>Spiralia</taxon>
        <taxon>Lophotrochozoa</taxon>
        <taxon>Mollusca</taxon>
        <taxon>Gastropoda</taxon>
        <taxon>Heterobranchia</taxon>
        <taxon>Euthyneura</taxon>
        <taxon>Panpulmonata</taxon>
        <taxon>Sacoglossa</taxon>
        <taxon>Placobranchoidea</taxon>
        <taxon>Plakobranchidae</taxon>
        <taxon>Plakobranchus</taxon>
    </lineage>
</organism>
<protein>
    <submittedName>
        <fullName evidence="2">Uncharacterized protein</fullName>
    </submittedName>
</protein>
<dbReference type="Proteomes" id="UP000735302">
    <property type="component" value="Unassembled WGS sequence"/>
</dbReference>